<dbReference type="PRINTS" id="PR00411">
    <property type="entry name" value="PNDRDTASEI"/>
</dbReference>
<name>D1CGZ8_THET1</name>
<gene>
    <name evidence="11" type="ordered locus">Tter_2117</name>
</gene>
<keyword evidence="7" id="KW-0520">NAD</keyword>
<dbReference type="Pfam" id="PF07992">
    <property type="entry name" value="Pyr_redox_2"/>
    <property type="match status" value="1"/>
</dbReference>
<dbReference type="PANTHER" id="PTHR43706">
    <property type="entry name" value="NADH DEHYDROGENASE"/>
    <property type="match status" value="1"/>
</dbReference>
<dbReference type="SUPFAM" id="SSF51905">
    <property type="entry name" value="FAD/NAD(P)-binding domain"/>
    <property type="match status" value="1"/>
</dbReference>
<comment type="catalytic activity">
    <reaction evidence="8">
        <text>a quinone + NADH + H(+) = a quinol + NAD(+)</text>
        <dbReference type="Rhea" id="RHEA:46160"/>
        <dbReference type="ChEBI" id="CHEBI:15378"/>
        <dbReference type="ChEBI" id="CHEBI:24646"/>
        <dbReference type="ChEBI" id="CHEBI:57540"/>
        <dbReference type="ChEBI" id="CHEBI:57945"/>
        <dbReference type="ChEBI" id="CHEBI:132124"/>
        <dbReference type="EC" id="1.6.5.9"/>
    </reaction>
</comment>
<reference evidence="12" key="1">
    <citation type="journal article" date="2010" name="Stand. Genomic Sci.">
        <title>Complete genome sequence of 'Thermobaculum terrenum' type strain (YNP1).</title>
        <authorList>
            <person name="Kiss H."/>
            <person name="Cleland D."/>
            <person name="Lapidus A."/>
            <person name="Lucas S."/>
            <person name="Glavina Del Rio T."/>
            <person name="Nolan M."/>
            <person name="Tice H."/>
            <person name="Han C."/>
            <person name="Goodwin L."/>
            <person name="Pitluck S."/>
            <person name="Liolios K."/>
            <person name="Ivanova N."/>
            <person name="Mavromatis K."/>
            <person name="Ovchinnikova G."/>
            <person name="Pati A."/>
            <person name="Chen A."/>
            <person name="Palaniappan K."/>
            <person name="Land M."/>
            <person name="Hauser L."/>
            <person name="Chang Y."/>
            <person name="Jeffries C."/>
            <person name="Lu M."/>
            <person name="Brettin T."/>
            <person name="Detter J."/>
            <person name="Goker M."/>
            <person name="Tindall B."/>
            <person name="Beck B."/>
            <person name="McDermott T."/>
            <person name="Woyke T."/>
            <person name="Bristow J."/>
            <person name="Eisen J."/>
            <person name="Markowitz V."/>
            <person name="Hugenholtz P."/>
            <person name="Kyrpides N."/>
            <person name="Klenk H."/>
            <person name="Cheng J."/>
        </authorList>
    </citation>
    <scope>NUCLEOTIDE SEQUENCE [LARGE SCALE GENOMIC DNA]</scope>
    <source>
        <strain evidence="12">ATCC BAA-798 / YNP1</strain>
    </source>
</reference>
<dbReference type="PANTHER" id="PTHR43706:SF47">
    <property type="entry name" value="EXTERNAL NADH-UBIQUINONE OXIDOREDUCTASE 1, MITOCHONDRIAL-RELATED"/>
    <property type="match status" value="1"/>
</dbReference>
<organism evidence="11 12">
    <name type="scientific">Thermobaculum terrenum (strain ATCC BAA-798 / CCMEE 7001 / YNP1)</name>
    <dbReference type="NCBI Taxonomy" id="525904"/>
    <lineage>
        <taxon>Bacteria</taxon>
        <taxon>Bacillati</taxon>
        <taxon>Chloroflexota</taxon>
        <taxon>Chloroflexia</taxon>
        <taxon>Candidatus Thermobaculales</taxon>
        <taxon>Candidatus Thermobaculaceae</taxon>
        <taxon>Thermobaculum</taxon>
    </lineage>
</organism>
<evidence type="ECO:0000313" key="11">
    <source>
        <dbReference type="EMBL" id="ACZ43019.1"/>
    </source>
</evidence>
<keyword evidence="6" id="KW-0560">Oxidoreductase</keyword>
<dbReference type="InterPro" id="IPR045024">
    <property type="entry name" value="NDH-2"/>
</dbReference>
<comment type="similarity">
    <text evidence="1">Belongs to the NADH dehydrogenase family.</text>
</comment>
<keyword evidence="5" id="KW-0809">Transit peptide</keyword>
<protein>
    <recommendedName>
        <fullName evidence="2">NADH:ubiquinone reductase (non-electrogenic)</fullName>
        <ecNumber evidence="2">1.6.5.9</ecNumber>
    </recommendedName>
</protein>
<dbReference type="AlphaFoldDB" id="D1CGZ8"/>
<dbReference type="STRING" id="525904.Tter_2117"/>
<dbReference type="KEGG" id="ttr:Tter_2117"/>
<dbReference type="InterPro" id="IPR036188">
    <property type="entry name" value="FAD/NAD-bd_sf"/>
</dbReference>
<dbReference type="OrthoDB" id="9781621at2"/>
<dbReference type="EC" id="1.6.5.9" evidence="2"/>
<keyword evidence="3" id="KW-0285">Flavoprotein</keyword>
<feature type="domain" description="External alternative NADH-ubiquinone oxidoreductase-like C-terminal" evidence="10">
    <location>
        <begin position="358"/>
        <end position="416"/>
    </location>
</feature>
<dbReference type="eggNOG" id="COG1252">
    <property type="taxonomic scope" value="Bacteria"/>
</dbReference>
<evidence type="ECO:0000256" key="3">
    <source>
        <dbReference type="ARBA" id="ARBA00022630"/>
    </source>
</evidence>
<evidence type="ECO:0000256" key="5">
    <source>
        <dbReference type="ARBA" id="ARBA00022946"/>
    </source>
</evidence>
<evidence type="ECO:0000256" key="2">
    <source>
        <dbReference type="ARBA" id="ARBA00012637"/>
    </source>
</evidence>
<dbReference type="InterPro" id="IPR054585">
    <property type="entry name" value="NDH2-like_C"/>
</dbReference>
<feature type="domain" description="FAD/NAD(P)-binding" evidence="9">
    <location>
        <begin position="7"/>
        <end position="333"/>
    </location>
</feature>
<dbReference type="PRINTS" id="PR00368">
    <property type="entry name" value="FADPNR"/>
</dbReference>
<keyword evidence="4" id="KW-0274">FAD</keyword>
<proteinExistence type="inferred from homology"/>
<accession>D1CGZ8</accession>
<dbReference type="Proteomes" id="UP000000323">
    <property type="component" value="Chromosome 2"/>
</dbReference>
<evidence type="ECO:0000256" key="7">
    <source>
        <dbReference type="ARBA" id="ARBA00023027"/>
    </source>
</evidence>
<dbReference type="HOGENOM" id="CLU_021377_7_1_0"/>
<evidence type="ECO:0000256" key="4">
    <source>
        <dbReference type="ARBA" id="ARBA00022827"/>
    </source>
</evidence>
<dbReference type="InterPro" id="IPR023753">
    <property type="entry name" value="FAD/NAD-binding_dom"/>
</dbReference>
<keyword evidence="12" id="KW-1185">Reference proteome</keyword>
<dbReference type="Pfam" id="PF22366">
    <property type="entry name" value="NDH2_C"/>
    <property type="match status" value="1"/>
</dbReference>
<dbReference type="RefSeq" id="WP_012876050.1">
    <property type="nucleotide sequence ID" value="NC_013526.1"/>
</dbReference>
<dbReference type="GO" id="GO:0050136">
    <property type="term" value="F:NADH dehydrogenase (quinone) (non-electrogenic) activity"/>
    <property type="evidence" value="ECO:0007669"/>
    <property type="project" value="UniProtKB-EC"/>
</dbReference>
<dbReference type="EMBL" id="CP001826">
    <property type="protein sequence ID" value="ACZ43019.1"/>
    <property type="molecule type" value="Genomic_DNA"/>
</dbReference>
<evidence type="ECO:0000256" key="1">
    <source>
        <dbReference type="ARBA" id="ARBA00005272"/>
    </source>
</evidence>
<evidence type="ECO:0000313" key="12">
    <source>
        <dbReference type="Proteomes" id="UP000000323"/>
    </source>
</evidence>
<evidence type="ECO:0000259" key="9">
    <source>
        <dbReference type="Pfam" id="PF07992"/>
    </source>
</evidence>
<dbReference type="Gene3D" id="3.50.50.100">
    <property type="match status" value="1"/>
</dbReference>
<evidence type="ECO:0000259" key="10">
    <source>
        <dbReference type="Pfam" id="PF22366"/>
    </source>
</evidence>
<sequence>MPNGEPQVVVLGGGFAGMSAAHELARQLPRARITLVNRTNFAVFTPLLTEVAVGEIDLRHAAVNLRSLSRRVSFQQGEVEDVSPSDRVVRVRVGSSDAGLPEKQLELPYDHLVVALGSVTNFHHVASAEQHSFGMKTLEDAANLYNHILGAFELANALSDDGEHQRLLTFVTVGGGLSGVETTAAVNAFVRRLVLRYPNLHPADVRVVLVHHGSRLLEELGERLAAYTHQELERSGVEVLLRTELSEVAGDHVTLKGGRQIRTKTVVWTAGVAPNPIVDRIEAPKGAHGGLKVDPYLSVPGHPGLWAVGDCAEVPRVGGGSYAPTAQNATREGRTVAANIALVSQGRAPRPFRYSPIGELALVGRRSAIADLKGIKLSGLPAWLLWRGVYLAKIPSGSQRLRVAADWLLEVLAGRDINEAPSIRSTSP</sequence>
<evidence type="ECO:0000256" key="6">
    <source>
        <dbReference type="ARBA" id="ARBA00023002"/>
    </source>
</evidence>
<evidence type="ECO:0000256" key="8">
    <source>
        <dbReference type="ARBA" id="ARBA00047599"/>
    </source>
</evidence>